<evidence type="ECO:0000313" key="6">
    <source>
        <dbReference type="Proteomes" id="UP000663869"/>
    </source>
</evidence>
<feature type="transmembrane region" description="Helical" evidence="1">
    <location>
        <begin position="329"/>
        <end position="350"/>
    </location>
</feature>
<dbReference type="GO" id="GO:0000271">
    <property type="term" value="P:polysaccharide biosynthetic process"/>
    <property type="evidence" value="ECO:0007669"/>
    <property type="project" value="TreeGrafter"/>
</dbReference>
<proteinExistence type="predicted"/>
<keyword evidence="1" id="KW-0812">Transmembrane</keyword>
<evidence type="ECO:0000256" key="1">
    <source>
        <dbReference type="SAM" id="Phobius"/>
    </source>
</evidence>
<comment type="caution">
    <text evidence="4">The sequence shown here is derived from an EMBL/GenBank/DDBJ whole genome shotgun (WGS) entry which is preliminary data.</text>
</comment>
<dbReference type="InterPro" id="IPR002656">
    <property type="entry name" value="Acyl_transf_3_dom"/>
</dbReference>
<reference evidence="4" key="1">
    <citation type="submission" date="2021-02" db="EMBL/GenBank/DDBJ databases">
        <authorList>
            <person name="Nowell W R."/>
        </authorList>
    </citation>
    <scope>NUCLEOTIDE SEQUENCE</scope>
</reference>
<protein>
    <recommendedName>
        <fullName evidence="7">Acyltransferase</fullName>
    </recommendedName>
</protein>
<dbReference type="Proteomes" id="UP000663869">
    <property type="component" value="Unassembled WGS sequence"/>
</dbReference>
<feature type="domain" description="Acyltransferase 3" evidence="2">
    <location>
        <begin position="6"/>
        <end position="348"/>
    </location>
</feature>
<sequence>MSVYRDEIDGLRAVAVIPVILYHAGLTKFMAGGYIGVDIFFVISGYLITSVIENEREEEKFSIVHFYERRCRRILPALFLILFTSSFFAYYWMLPEQLEEFGQTLISIIGLSSNFFFWWKDDGYFTALTELNPLIHTWSLAVEEQFYFLFPLICYFSGKRQRCLIIVLILLAVLSFFFAQWGGNIESISSHHFYLFSQHSWASFYLPLGRAWELLLGSFAAFYLRKNSTVQSTWYKCNELFALIGFVLIIISIVFFDSRYVPPFPNCYTLIPTLGATLIILCGTNSTLVGKLLSIRLFRWVGLISYSAYLWHQPILAFTRLKTYDTSQILPMLIIISIVFLLSGLSYVLIEQPFRNKTRFSRKQIFFGAFIAAMLAFILAVFLIQTATSRSLLDSKKSDPYLSDLRNYGHWQYVVKAFNVNALQKQKTFSNKTSVTMKKLILIGDSFAQDFYNMAAEGKHLINYEIRVYFIFSRCQIYLGAEDRKQFIEAKHHRTCTNAYEIKYALPLIRQADVIILASNWYEWSAQRLPMTLKLLNLTGQQQAFVIGPKHFGKVYPMVYVSKSTKYRIKQYQYPNTEVIKINNLLEQTIDKEIFVNLQKMICTGYNQTCPLFTRDGKLISHDGAHLTKYGARYVGNIIFKNRPLNKL</sequence>
<feature type="transmembrane region" description="Helical" evidence="1">
    <location>
        <begin position="73"/>
        <end position="93"/>
    </location>
</feature>
<dbReference type="EMBL" id="CAJNYU010003754">
    <property type="protein sequence ID" value="CAF3700202.1"/>
    <property type="molecule type" value="Genomic_DNA"/>
</dbReference>
<gene>
    <name evidence="4" type="ORF">FME351_LOCUS27666</name>
    <name evidence="5" type="ORF">TSG867_LOCUS14481</name>
</gene>
<feature type="transmembrane region" description="Helical" evidence="1">
    <location>
        <begin position="202"/>
        <end position="225"/>
    </location>
</feature>
<dbReference type="InterPro" id="IPR050879">
    <property type="entry name" value="Acyltransferase_3"/>
</dbReference>
<dbReference type="AlphaFoldDB" id="A0A818UQ87"/>
<dbReference type="PANTHER" id="PTHR23028">
    <property type="entry name" value="ACETYLTRANSFERASE"/>
    <property type="match status" value="1"/>
</dbReference>
<dbReference type="Pfam" id="PF19040">
    <property type="entry name" value="SGNH"/>
    <property type="match status" value="1"/>
</dbReference>
<feature type="domain" description="SGNH" evidence="3">
    <location>
        <begin position="432"/>
        <end position="639"/>
    </location>
</feature>
<dbReference type="GO" id="GO:0016747">
    <property type="term" value="F:acyltransferase activity, transferring groups other than amino-acyl groups"/>
    <property type="evidence" value="ECO:0007669"/>
    <property type="project" value="InterPro"/>
</dbReference>
<dbReference type="Pfam" id="PF01757">
    <property type="entry name" value="Acyl_transf_3"/>
    <property type="match status" value="1"/>
</dbReference>
<feature type="transmembrane region" description="Helical" evidence="1">
    <location>
        <begin position="365"/>
        <end position="384"/>
    </location>
</feature>
<feature type="transmembrane region" description="Helical" evidence="1">
    <location>
        <begin position="237"/>
        <end position="256"/>
    </location>
</feature>
<name>A0A818UQ87_9BILA</name>
<dbReference type="EMBL" id="CAJOBQ010000809">
    <property type="protein sequence ID" value="CAF4420478.1"/>
    <property type="molecule type" value="Genomic_DNA"/>
</dbReference>
<evidence type="ECO:0000313" key="5">
    <source>
        <dbReference type="EMBL" id="CAF4420478.1"/>
    </source>
</evidence>
<feature type="transmembrane region" description="Helical" evidence="1">
    <location>
        <begin position="31"/>
        <end position="52"/>
    </location>
</feature>
<evidence type="ECO:0008006" key="7">
    <source>
        <dbReference type="Google" id="ProtNLM"/>
    </source>
</evidence>
<accession>A0A818UQ87</accession>
<dbReference type="GO" id="GO:0016020">
    <property type="term" value="C:membrane"/>
    <property type="evidence" value="ECO:0007669"/>
    <property type="project" value="TreeGrafter"/>
</dbReference>
<organism evidence="4 6">
    <name type="scientific">Rotaria socialis</name>
    <dbReference type="NCBI Taxonomy" id="392032"/>
    <lineage>
        <taxon>Eukaryota</taxon>
        <taxon>Metazoa</taxon>
        <taxon>Spiralia</taxon>
        <taxon>Gnathifera</taxon>
        <taxon>Rotifera</taxon>
        <taxon>Eurotatoria</taxon>
        <taxon>Bdelloidea</taxon>
        <taxon>Philodinida</taxon>
        <taxon>Philodinidae</taxon>
        <taxon>Rotaria</taxon>
    </lineage>
</organism>
<dbReference type="InterPro" id="IPR043968">
    <property type="entry name" value="SGNH"/>
</dbReference>
<feature type="transmembrane region" description="Helical" evidence="1">
    <location>
        <begin position="297"/>
        <end position="317"/>
    </location>
</feature>
<evidence type="ECO:0000259" key="3">
    <source>
        <dbReference type="Pfam" id="PF19040"/>
    </source>
</evidence>
<feature type="transmembrane region" description="Helical" evidence="1">
    <location>
        <begin position="268"/>
        <end position="290"/>
    </location>
</feature>
<feature type="transmembrane region" description="Helical" evidence="1">
    <location>
        <begin position="163"/>
        <end position="182"/>
    </location>
</feature>
<evidence type="ECO:0000259" key="2">
    <source>
        <dbReference type="Pfam" id="PF01757"/>
    </source>
</evidence>
<feature type="transmembrane region" description="Helical" evidence="1">
    <location>
        <begin position="135"/>
        <end position="156"/>
    </location>
</feature>
<keyword evidence="1" id="KW-1133">Transmembrane helix</keyword>
<keyword evidence="1" id="KW-0472">Membrane</keyword>
<dbReference type="Proteomes" id="UP000663862">
    <property type="component" value="Unassembled WGS sequence"/>
</dbReference>
<evidence type="ECO:0000313" key="4">
    <source>
        <dbReference type="EMBL" id="CAF3700202.1"/>
    </source>
</evidence>
<dbReference type="PANTHER" id="PTHR23028:SF53">
    <property type="entry name" value="ACYL_TRANSF_3 DOMAIN-CONTAINING PROTEIN"/>
    <property type="match status" value="1"/>
</dbReference>